<reference evidence="1" key="1">
    <citation type="submission" date="2020-11" db="EMBL/GenBank/DDBJ databases">
        <authorList>
            <consortium name="DOE Joint Genome Institute"/>
            <person name="Ahrendt S."/>
            <person name="Riley R."/>
            <person name="Andreopoulos W."/>
            <person name="Labutti K."/>
            <person name="Pangilinan J."/>
            <person name="Ruiz-Duenas F.J."/>
            <person name="Barrasa J.M."/>
            <person name="Sanchez-Garcia M."/>
            <person name="Camarero S."/>
            <person name="Miyauchi S."/>
            <person name="Serrano A."/>
            <person name="Linde D."/>
            <person name="Babiker R."/>
            <person name="Drula E."/>
            <person name="Ayuso-Fernandez I."/>
            <person name="Pacheco R."/>
            <person name="Padilla G."/>
            <person name="Ferreira P."/>
            <person name="Barriuso J."/>
            <person name="Kellner H."/>
            <person name="Castanera R."/>
            <person name="Alfaro M."/>
            <person name="Ramirez L."/>
            <person name="Pisabarro A.G."/>
            <person name="Kuo A."/>
            <person name="Tritt A."/>
            <person name="Lipzen A."/>
            <person name="He G."/>
            <person name="Yan M."/>
            <person name="Ng V."/>
            <person name="Cullen D."/>
            <person name="Martin F."/>
            <person name="Rosso M.-N."/>
            <person name="Henrissat B."/>
            <person name="Hibbett D."/>
            <person name="Martinez A.T."/>
            <person name="Grigoriev I.V."/>
        </authorList>
    </citation>
    <scope>NUCLEOTIDE SEQUENCE</scope>
    <source>
        <strain evidence="1">CIRM-BRFM 674</strain>
    </source>
</reference>
<sequence length="86" mass="10271">MLEVHVLWQEPKSTLWRWWQPRSASRSFMSLLRFLPSTVVRSILLLFCYPLATPKFRARYCTQAPGVRRILDFEGKKERKYLKAAI</sequence>
<evidence type="ECO:0000313" key="2">
    <source>
        <dbReference type="Proteomes" id="UP000807469"/>
    </source>
</evidence>
<evidence type="ECO:0000313" key="1">
    <source>
        <dbReference type="EMBL" id="KAF9476185.1"/>
    </source>
</evidence>
<dbReference type="EMBL" id="MU155303">
    <property type="protein sequence ID" value="KAF9476185.1"/>
    <property type="molecule type" value="Genomic_DNA"/>
</dbReference>
<dbReference type="Proteomes" id="UP000807469">
    <property type="component" value="Unassembled WGS sequence"/>
</dbReference>
<accession>A0A9P6CX17</accession>
<comment type="caution">
    <text evidence="1">The sequence shown here is derived from an EMBL/GenBank/DDBJ whole genome shotgun (WGS) entry which is preliminary data.</text>
</comment>
<protein>
    <submittedName>
        <fullName evidence="1">Uncharacterized protein</fullName>
    </submittedName>
</protein>
<name>A0A9P6CX17_9AGAR</name>
<dbReference type="AlphaFoldDB" id="A0A9P6CX17"/>
<organism evidence="1 2">
    <name type="scientific">Pholiota conissans</name>
    <dbReference type="NCBI Taxonomy" id="109636"/>
    <lineage>
        <taxon>Eukaryota</taxon>
        <taxon>Fungi</taxon>
        <taxon>Dikarya</taxon>
        <taxon>Basidiomycota</taxon>
        <taxon>Agaricomycotina</taxon>
        <taxon>Agaricomycetes</taxon>
        <taxon>Agaricomycetidae</taxon>
        <taxon>Agaricales</taxon>
        <taxon>Agaricineae</taxon>
        <taxon>Strophariaceae</taxon>
        <taxon>Pholiota</taxon>
    </lineage>
</organism>
<keyword evidence="2" id="KW-1185">Reference proteome</keyword>
<proteinExistence type="predicted"/>
<gene>
    <name evidence="1" type="ORF">BDN70DRAFT_186732</name>
</gene>